<accession>A0A2A7SBS8</accession>
<feature type="chain" id="PRO_5012992836" description="Lipoprotein" evidence="1">
    <location>
        <begin position="23"/>
        <end position="234"/>
    </location>
</feature>
<keyword evidence="1" id="KW-0732">Signal</keyword>
<comment type="caution">
    <text evidence="2">The sequence shown here is derived from an EMBL/GenBank/DDBJ whole genome shotgun (WGS) entry which is preliminary data.</text>
</comment>
<dbReference type="EMBL" id="PDDY01000001">
    <property type="protein sequence ID" value="PEH41164.1"/>
    <property type="molecule type" value="Genomic_DNA"/>
</dbReference>
<feature type="signal peptide" evidence="1">
    <location>
        <begin position="1"/>
        <end position="22"/>
    </location>
</feature>
<dbReference type="RefSeq" id="WP_098151462.1">
    <property type="nucleotide sequence ID" value="NZ_CP065596.1"/>
</dbReference>
<evidence type="ECO:0000313" key="2">
    <source>
        <dbReference type="EMBL" id="PEH41164.1"/>
    </source>
</evidence>
<dbReference type="Proteomes" id="UP000220629">
    <property type="component" value="Unassembled WGS sequence"/>
</dbReference>
<dbReference type="AlphaFoldDB" id="A0A2A7SBS8"/>
<name>A0A2A7SBS8_BURGA</name>
<organism evidence="2 3">
    <name type="scientific">Burkholderia gladioli</name>
    <name type="common">Pseudomonas marginata</name>
    <name type="synonym">Phytomonas marginata</name>
    <dbReference type="NCBI Taxonomy" id="28095"/>
    <lineage>
        <taxon>Bacteria</taxon>
        <taxon>Pseudomonadati</taxon>
        <taxon>Pseudomonadota</taxon>
        <taxon>Betaproteobacteria</taxon>
        <taxon>Burkholderiales</taxon>
        <taxon>Burkholderiaceae</taxon>
        <taxon>Burkholderia</taxon>
    </lineage>
</organism>
<evidence type="ECO:0000313" key="3">
    <source>
        <dbReference type="Proteomes" id="UP000220629"/>
    </source>
</evidence>
<reference evidence="3" key="1">
    <citation type="submission" date="2017-09" db="EMBL/GenBank/DDBJ databases">
        <title>FDA dAtabase for Regulatory Grade micrObial Sequences (FDA-ARGOS): Supporting development and validation of Infectious Disease Dx tests.</title>
        <authorList>
            <person name="Minogue T."/>
            <person name="Wolcott M."/>
            <person name="Wasieloski L."/>
            <person name="Aguilar W."/>
            <person name="Moore D."/>
            <person name="Tallon L."/>
            <person name="Sadzewicz L."/>
            <person name="Ott S."/>
            <person name="Zhao X."/>
            <person name="Nagaraj S."/>
            <person name="Vavikolanu K."/>
            <person name="Aluvathingal J."/>
            <person name="Nadendla S."/>
            <person name="Sichtig H."/>
        </authorList>
    </citation>
    <scope>NUCLEOTIDE SEQUENCE [LARGE SCALE GENOMIC DNA]</scope>
    <source>
        <strain evidence="3">FDAARGOS_390</strain>
    </source>
</reference>
<protein>
    <recommendedName>
        <fullName evidence="4">Lipoprotein</fullName>
    </recommendedName>
</protein>
<evidence type="ECO:0000256" key="1">
    <source>
        <dbReference type="SAM" id="SignalP"/>
    </source>
</evidence>
<sequence length="234" mass="25400">MSASWRRYPAVFLLTACGAWNAAAGTCEREPVAAASTVWIGDDMQLDGRAMVVRALRFDRSARQVEREFQAYWDREGLPSMGTQGTRGRVLSGLDETCQYVLELQPGASGDTAHGLMSAMQLMPAASRRSIPESAAVLPAGRILSDIESRDPGRAGRTWVIALGGRAEDGASRYRGELRREGWKTMVSMAPPPARGARSSDAALAMQRGAYRLDAVFTEQMGQTTAVINVMESR</sequence>
<evidence type="ECO:0008006" key="4">
    <source>
        <dbReference type="Google" id="ProtNLM"/>
    </source>
</evidence>
<proteinExistence type="predicted"/>
<gene>
    <name evidence="2" type="ORF">CRM94_02760</name>
</gene>